<dbReference type="Proteomes" id="UP001163321">
    <property type="component" value="Chromosome 8"/>
</dbReference>
<evidence type="ECO:0000313" key="2">
    <source>
        <dbReference type="Proteomes" id="UP001163321"/>
    </source>
</evidence>
<accession>A0ACC0VRC1</accession>
<comment type="caution">
    <text evidence="1">The sequence shown here is derived from an EMBL/GenBank/DDBJ whole genome shotgun (WGS) entry which is preliminary data.</text>
</comment>
<protein>
    <submittedName>
        <fullName evidence="1">Uncharacterized protein</fullName>
    </submittedName>
</protein>
<dbReference type="EMBL" id="CM047587">
    <property type="protein sequence ID" value="KAI9908479.1"/>
    <property type="molecule type" value="Genomic_DNA"/>
</dbReference>
<gene>
    <name evidence="1" type="ORF">PsorP6_003203</name>
</gene>
<name>A0ACC0VRC1_9STRA</name>
<proteinExistence type="predicted"/>
<keyword evidence="2" id="KW-1185">Reference proteome</keyword>
<organism evidence="1 2">
    <name type="scientific">Peronosclerospora sorghi</name>
    <dbReference type="NCBI Taxonomy" id="230839"/>
    <lineage>
        <taxon>Eukaryota</taxon>
        <taxon>Sar</taxon>
        <taxon>Stramenopiles</taxon>
        <taxon>Oomycota</taxon>
        <taxon>Peronosporomycetes</taxon>
        <taxon>Peronosporales</taxon>
        <taxon>Peronosporaceae</taxon>
        <taxon>Peronosclerospora</taxon>
    </lineage>
</organism>
<reference evidence="1 2" key="1">
    <citation type="journal article" date="2022" name="bioRxiv">
        <title>The genome of the oomycete Peronosclerospora sorghi, a cosmopolitan pathogen of maize and sorghum, is inflated with dispersed pseudogenes.</title>
        <authorList>
            <person name="Fletcher K."/>
            <person name="Martin F."/>
            <person name="Isakeit T."/>
            <person name="Cavanaugh K."/>
            <person name="Magill C."/>
            <person name="Michelmore R."/>
        </authorList>
    </citation>
    <scope>NUCLEOTIDE SEQUENCE [LARGE SCALE GENOMIC DNA]</scope>
    <source>
        <strain evidence="1">P6</strain>
    </source>
</reference>
<evidence type="ECO:0000313" key="1">
    <source>
        <dbReference type="EMBL" id="KAI9908479.1"/>
    </source>
</evidence>
<sequence>MALIRAVHRSAGYEMTPTCHDETRGIKPASSSSVTQWQAALRRHPYGSLAHNDSTSKEDPLRIQPSNNTQVRLDLKRIPLFYRTIWEPGSLHRNRQVRSLQVCGINKPLVSVIVAKNLCDRYLRCQLFAEGRSLTGDCTRASVIELPEKHIGRVGVVVPRLPAEWVDDITKFAVLPDDSRELLPWATEEAGTLIVGTRHTRLIKDVERRRRSTVATVSSDTTCTDSLNIAGVTP</sequence>